<proteinExistence type="predicted"/>
<name>A0A0C5Q381_9CAUD</name>
<accession>A0A0C5Q381</accession>
<dbReference type="GeneID" id="24366594"/>
<gene>
    <name evidence="1" type="primary">49</name>
    <name evidence="1" type="ORF">DET7_49</name>
</gene>
<dbReference type="KEGG" id="vg:24366594"/>
<protein>
    <submittedName>
        <fullName evidence="1">Uncharacterized protein</fullName>
    </submittedName>
</protein>
<dbReference type="EMBL" id="KP797973">
    <property type="protein sequence ID" value="AJQ20868.1"/>
    <property type="molecule type" value="Genomic_DNA"/>
</dbReference>
<keyword evidence="2" id="KW-1185">Reference proteome</keyword>
<dbReference type="Proteomes" id="UP000032405">
    <property type="component" value="Segment"/>
</dbReference>
<sequence>MTDQRSIARSEIKDIIQSKTNETNAQSRMLSRFVEIKFDIEENNHRRALEGMLAIILRHVTDSAYGMDDLTRLLNSQNIVGTSVRELLFKSE</sequence>
<evidence type="ECO:0000313" key="1">
    <source>
        <dbReference type="EMBL" id="AJQ20868.1"/>
    </source>
</evidence>
<reference evidence="1 2" key="1">
    <citation type="journal article" date="2015" name="Genome Announc.">
        <title>Genome Sequence of Salmonella enterica Phage Det7.</title>
        <authorList>
            <person name="Casjens S.R."/>
            <person name="Jacobs-Sera D."/>
            <person name="Hatfull G.F."/>
            <person name="Hendrix R.W."/>
        </authorList>
    </citation>
    <scope>NUCLEOTIDE SEQUENCE [LARGE SCALE GENOMIC DNA]</scope>
</reference>
<evidence type="ECO:0000313" key="2">
    <source>
        <dbReference type="Proteomes" id="UP000032405"/>
    </source>
</evidence>
<organism evidence="1 2">
    <name type="scientific">Salmonella phage Det7</name>
    <dbReference type="NCBI Taxonomy" id="454798"/>
    <lineage>
        <taxon>Viruses</taxon>
        <taxon>Duplodnaviria</taxon>
        <taxon>Heunggongvirae</taxon>
        <taxon>Uroviricota</taxon>
        <taxon>Caudoviricetes</taxon>
        <taxon>Pantevenvirales</taxon>
        <taxon>Ackermannviridae</taxon>
        <taxon>Cvivirinae</taxon>
        <taxon>Kuttervirus</taxon>
        <taxon>Kuttervirus Det7</taxon>
    </lineage>
</organism>
<dbReference type="RefSeq" id="YP_009140226.1">
    <property type="nucleotide sequence ID" value="NC_027119.1"/>
</dbReference>